<sequence length="279" mass="28209">MDEIRMRMRSWKFYFSMAAGIHGLLLALLALAGLNWLAGEQEEKPAIEVGFVAEAAVSGMAGGSEATGSSGGKTGPAIKTASVAAVEKLQSLRGHSPEAPAQKQEIKAADSEAAIAEAAAALEAPAGSASAEAGENAGGSGDGDSGSHGDGGESGAATGSGGSGTGTSTGLGAGFTPNGDGTYTAASAAGISYQLLRDANAVYPEEARSIGYSNVVEVVARIMVGLDGSVESVTILNSPPNLGFREAAQEALWSMRFAPIYYQGVNIRVPFEKHLIFQP</sequence>
<comment type="subcellular location">
    <subcellularLocation>
        <location evidence="1">Membrane</location>
        <topology evidence="1">Single-pass membrane protein</topology>
    </subcellularLocation>
</comment>
<dbReference type="InterPro" id="IPR037682">
    <property type="entry name" value="TonB_C"/>
</dbReference>
<feature type="compositionally biased region" description="Gly residues" evidence="5">
    <location>
        <begin position="152"/>
        <end position="173"/>
    </location>
</feature>
<evidence type="ECO:0000256" key="4">
    <source>
        <dbReference type="ARBA" id="ARBA00023136"/>
    </source>
</evidence>
<dbReference type="KEGG" id="sri:SELR_11690"/>
<feature type="domain" description="TonB C-terminal" evidence="6">
    <location>
        <begin position="200"/>
        <end position="274"/>
    </location>
</feature>
<dbReference type="eggNOG" id="COG0810">
    <property type="taxonomic scope" value="Bacteria"/>
</dbReference>
<organism evidence="7 8">
    <name type="scientific">Selenomonas ruminantium subsp. lactilytica (strain NBRC 103574 / TAM6421)</name>
    <dbReference type="NCBI Taxonomy" id="927704"/>
    <lineage>
        <taxon>Bacteria</taxon>
        <taxon>Bacillati</taxon>
        <taxon>Bacillota</taxon>
        <taxon>Negativicutes</taxon>
        <taxon>Selenomonadales</taxon>
        <taxon>Selenomonadaceae</taxon>
        <taxon>Selenomonas</taxon>
    </lineage>
</organism>
<keyword evidence="3" id="KW-1133">Transmembrane helix</keyword>
<dbReference type="AlphaFoldDB" id="I0GQ40"/>
<evidence type="ECO:0000256" key="5">
    <source>
        <dbReference type="SAM" id="MobiDB-lite"/>
    </source>
</evidence>
<dbReference type="EMBL" id="AP012292">
    <property type="protein sequence ID" value="BAL82877.1"/>
    <property type="molecule type" value="Genomic_DNA"/>
</dbReference>
<feature type="compositionally biased region" description="Low complexity" evidence="5">
    <location>
        <begin position="126"/>
        <end position="135"/>
    </location>
</feature>
<keyword evidence="2" id="KW-0812">Transmembrane</keyword>
<dbReference type="NCBIfam" id="TIGR01352">
    <property type="entry name" value="tonB_Cterm"/>
    <property type="match status" value="1"/>
</dbReference>
<feature type="region of interest" description="Disordered" evidence="5">
    <location>
        <begin position="126"/>
        <end position="173"/>
    </location>
</feature>
<dbReference type="HOGENOM" id="CLU_1034041_0_0_9"/>
<dbReference type="SUPFAM" id="SSF74653">
    <property type="entry name" value="TolA/TonB C-terminal domain"/>
    <property type="match status" value="1"/>
</dbReference>
<proteinExistence type="predicted"/>
<protein>
    <recommendedName>
        <fullName evidence="6">TonB C-terminal domain-containing protein</fullName>
    </recommendedName>
</protein>
<dbReference type="Proteomes" id="UP000007887">
    <property type="component" value="Chromosome"/>
</dbReference>
<evidence type="ECO:0000259" key="6">
    <source>
        <dbReference type="Pfam" id="PF03544"/>
    </source>
</evidence>
<gene>
    <name evidence="7" type="ordered locus">SELR_11690</name>
</gene>
<evidence type="ECO:0000313" key="8">
    <source>
        <dbReference type="Proteomes" id="UP000007887"/>
    </source>
</evidence>
<dbReference type="PATRIC" id="fig|927704.6.peg.1204"/>
<dbReference type="Gene3D" id="3.30.1150.10">
    <property type="match status" value="1"/>
</dbReference>
<evidence type="ECO:0000313" key="7">
    <source>
        <dbReference type="EMBL" id="BAL82877.1"/>
    </source>
</evidence>
<accession>I0GQ40</accession>
<dbReference type="Pfam" id="PF03544">
    <property type="entry name" value="TonB_C"/>
    <property type="match status" value="1"/>
</dbReference>
<reference evidence="7 8" key="1">
    <citation type="submission" date="2011-10" db="EMBL/GenBank/DDBJ databases">
        <title>Whole genome sequence of Selenomonas ruminantium subsp. lactilytica TAM6421.</title>
        <authorList>
            <person name="Oguchi A."/>
            <person name="Ankai A."/>
            <person name="Kaneko J."/>
            <person name="Yamada-Narita S."/>
            <person name="Fukui S."/>
            <person name="Takahashi M."/>
            <person name="Onodera T."/>
            <person name="Kojima S."/>
            <person name="Fushimi T."/>
            <person name="Abe N."/>
            <person name="Kamio Y."/>
            <person name="Yamazaki S."/>
            <person name="Fujita N."/>
        </authorList>
    </citation>
    <scope>NUCLEOTIDE SEQUENCE [LARGE SCALE GENOMIC DNA]</scope>
    <source>
        <strain evidence="8">NBRC 103574 / TAM6421</strain>
    </source>
</reference>
<evidence type="ECO:0000256" key="1">
    <source>
        <dbReference type="ARBA" id="ARBA00004167"/>
    </source>
</evidence>
<evidence type="ECO:0000256" key="3">
    <source>
        <dbReference type="ARBA" id="ARBA00022989"/>
    </source>
</evidence>
<dbReference type="GO" id="GO:0016020">
    <property type="term" value="C:membrane"/>
    <property type="evidence" value="ECO:0007669"/>
    <property type="project" value="UniProtKB-SubCell"/>
</dbReference>
<dbReference type="GO" id="GO:0055085">
    <property type="term" value="P:transmembrane transport"/>
    <property type="evidence" value="ECO:0007669"/>
    <property type="project" value="InterPro"/>
</dbReference>
<name>I0GQ40_SELRL</name>
<keyword evidence="4" id="KW-0472">Membrane</keyword>
<evidence type="ECO:0000256" key="2">
    <source>
        <dbReference type="ARBA" id="ARBA00022692"/>
    </source>
</evidence>
<dbReference type="InterPro" id="IPR006260">
    <property type="entry name" value="TonB/TolA_C"/>
</dbReference>